<keyword evidence="3" id="KW-1185">Reference proteome</keyword>
<name>A0AAN6UP09_9PEZI</name>
<reference evidence="2" key="2">
    <citation type="submission" date="2023-05" db="EMBL/GenBank/DDBJ databases">
        <authorList>
            <consortium name="Lawrence Berkeley National Laboratory"/>
            <person name="Steindorff A."/>
            <person name="Hensen N."/>
            <person name="Bonometti L."/>
            <person name="Westerberg I."/>
            <person name="Brannstrom I.O."/>
            <person name="Guillou S."/>
            <person name="Cros-Aarteil S."/>
            <person name="Calhoun S."/>
            <person name="Haridas S."/>
            <person name="Kuo A."/>
            <person name="Mondo S."/>
            <person name="Pangilinan J."/>
            <person name="Riley R."/>
            <person name="Labutti K."/>
            <person name="Andreopoulos B."/>
            <person name="Lipzen A."/>
            <person name="Chen C."/>
            <person name="Yanf M."/>
            <person name="Daum C."/>
            <person name="Ng V."/>
            <person name="Clum A."/>
            <person name="Ohm R."/>
            <person name="Martin F."/>
            <person name="Silar P."/>
            <person name="Natvig D."/>
            <person name="Lalanne C."/>
            <person name="Gautier V."/>
            <person name="Ament-Velasquez S.L."/>
            <person name="Kruys A."/>
            <person name="Hutchinson M.I."/>
            <person name="Powell A.J."/>
            <person name="Barry K."/>
            <person name="Miller A.N."/>
            <person name="Grigoriev I.V."/>
            <person name="Debuchy R."/>
            <person name="Gladieux P."/>
            <person name="Thoren M.H."/>
            <person name="Johannesson H."/>
        </authorList>
    </citation>
    <scope>NUCLEOTIDE SEQUENCE</scope>
    <source>
        <strain evidence="2">CBS 123565</strain>
    </source>
</reference>
<dbReference type="AlphaFoldDB" id="A0AAN6UP09"/>
<comment type="caution">
    <text evidence="2">The sequence shown here is derived from an EMBL/GenBank/DDBJ whole genome shotgun (WGS) entry which is preliminary data.</text>
</comment>
<reference evidence="2" key="1">
    <citation type="journal article" date="2023" name="Mol. Phylogenet. Evol.">
        <title>Genome-scale phylogeny and comparative genomics of the fungal order Sordariales.</title>
        <authorList>
            <person name="Hensen N."/>
            <person name="Bonometti L."/>
            <person name="Westerberg I."/>
            <person name="Brannstrom I.O."/>
            <person name="Guillou S."/>
            <person name="Cros-Aarteil S."/>
            <person name="Calhoun S."/>
            <person name="Haridas S."/>
            <person name="Kuo A."/>
            <person name="Mondo S."/>
            <person name="Pangilinan J."/>
            <person name="Riley R."/>
            <person name="LaButti K."/>
            <person name="Andreopoulos B."/>
            <person name="Lipzen A."/>
            <person name="Chen C."/>
            <person name="Yan M."/>
            <person name="Daum C."/>
            <person name="Ng V."/>
            <person name="Clum A."/>
            <person name="Steindorff A."/>
            <person name="Ohm R.A."/>
            <person name="Martin F."/>
            <person name="Silar P."/>
            <person name="Natvig D.O."/>
            <person name="Lalanne C."/>
            <person name="Gautier V."/>
            <person name="Ament-Velasquez S.L."/>
            <person name="Kruys A."/>
            <person name="Hutchinson M.I."/>
            <person name="Powell A.J."/>
            <person name="Barry K."/>
            <person name="Miller A.N."/>
            <person name="Grigoriev I.V."/>
            <person name="Debuchy R."/>
            <person name="Gladieux P."/>
            <person name="Hiltunen Thoren M."/>
            <person name="Johannesson H."/>
        </authorList>
    </citation>
    <scope>NUCLEOTIDE SEQUENCE</scope>
    <source>
        <strain evidence="2">CBS 123565</strain>
    </source>
</reference>
<evidence type="ECO:0000256" key="1">
    <source>
        <dbReference type="SAM" id="MobiDB-lite"/>
    </source>
</evidence>
<dbReference type="Proteomes" id="UP001304895">
    <property type="component" value="Unassembled WGS sequence"/>
</dbReference>
<proteinExistence type="predicted"/>
<gene>
    <name evidence="2" type="ORF">BT67DRAFT_488028</name>
</gene>
<protein>
    <submittedName>
        <fullName evidence="2">Uncharacterized protein</fullName>
    </submittedName>
</protein>
<feature type="region of interest" description="Disordered" evidence="1">
    <location>
        <begin position="52"/>
        <end position="76"/>
    </location>
</feature>
<sequence length="241" mass="25113">MVYSGQGRGGIGGIAGIGSVYSTSASSIRVELVQQRDRIGITVSLVQRFNAEGGRARQQGDRRTGSTGSAASPKRARLRGSGNFLDLAPELSPQILSHTCLFPGGILVGGAADGREKQLLRAARRIICRSVLTAHLHIARDPDGAPSAHSHDHGEGRGPFSLAAVPEICAKTGPCWRSRSAETPRKEGSGTGLADLGSGAGISDLFGFVVVTSGHANISVNRSRRASLKTMASDCPDVSQY</sequence>
<evidence type="ECO:0000313" key="2">
    <source>
        <dbReference type="EMBL" id="KAK4136577.1"/>
    </source>
</evidence>
<evidence type="ECO:0000313" key="3">
    <source>
        <dbReference type="Proteomes" id="UP001304895"/>
    </source>
</evidence>
<dbReference type="EMBL" id="MU853403">
    <property type="protein sequence ID" value="KAK4136577.1"/>
    <property type="molecule type" value="Genomic_DNA"/>
</dbReference>
<feature type="compositionally biased region" description="Basic and acidic residues" evidence="1">
    <location>
        <begin position="54"/>
        <end position="64"/>
    </location>
</feature>
<accession>A0AAN6UP09</accession>
<organism evidence="2 3">
    <name type="scientific">Trichocladium antarcticum</name>
    <dbReference type="NCBI Taxonomy" id="1450529"/>
    <lineage>
        <taxon>Eukaryota</taxon>
        <taxon>Fungi</taxon>
        <taxon>Dikarya</taxon>
        <taxon>Ascomycota</taxon>
        <taxon>Pezizomycotina</taxon>
        <taxon>Sordariomycetes</taxon>
        <taxon>Sordariomycetidae</taxon>
        <taxon>Sordariales</taxon>
        <taxon>Chaetomiaceae</taxon>
        <taxon>Trichocladium</taxon>
    </lineage>
</organism>